<evidence type="ECO:0000313" key="2">
    <source>
        <dbReference type="Proteomes" id="UP001526246"/>
    </source>
</evidence>
<name>A0ABT3JDQ9_9SPHN</name>
<dbReference type="Gene3D" id="3.10.450.50">
    <property type="match status" value="1"/>
</dbReference>
<dbReference type="PANTHER" id="PTHR38436">
    <property type="entry name" value="POLYKETIDE CYCLASE SNOAL-LIKE DOMAIN"/>
    <property type="match status" value="1"/>
</dbReference>
<dbReference type="RefSeq" id="WP_264881360.1">
    <property type="nucleotide sequence ID" value="NZ_JAPDOB010000001.1"/>
</dbReference>
<dbReference type="InterPro" id="IPR032710">
    <property type="entry name" value="NTF2-like_dom_sf"/>
</dbReference>
<dbReference type="SUPFAM" id="SSF54427">
    <property type="entry name" value="NTF2-like"/>
    <property type="match status" value="1"/>
</dbReference>
<dbReference type="EMBL" id="JAPDOB010000001">
    <property type="protein sequence ID" value="MCW3797212.1"/>
    <property type="molecule type" value="Genomic_DNA"/>
</dbReference>
<dbReference type="Pfam" id="PF07366">
    <property type="entry name" value="SnoaL"/>
    <property type="match status" value="1"/>
</dbReference>
<comment type="caution">
    <text evidence="1">The sequence shown here is derived from an EMBL/GenBank/DDBJ whole genome shotgun (WGS) entry which is preliminary data.</text>
</comment>
<dbReference type="PANTHER" id="PTHR38436:SF1">
    <property type="entry name" value="ESTER CYCLASE"/>
    <property type="match status" value="1"/>
</dbReference>
<accession>A0ABT3JDQ9</accession>
<protein>
    <submittedName>
        <fullName evidence="1">Ester cyclase</fullName>
    </submittedName>
</protein>
<organism evidence="1 2">
    <name type="scientific">Sphingomonas arvum</name>
    <dbReference type="NCBI Taxonomy" id="2992113"/>
    <lineage>
        <taxon>Bacteria</taxon>
        <taxon>Pseudomonadati</taxon>
        <taxon>Pseudomonadota</taxon>
        <taxon>Alphaproteobacteria</taxon>
        <taxon>Sphingomonadales</taxon>
        <taxon>Sphingomonadaceae</taxon>
        <taxon>Sphingomonas</taxon>
    </lineage>
</organism>
<gene>
    <name evidence="1" type="ORF">OMW55_05240</name>
</gene>
<dbReference type="InterPro" id="IPR009959">
    <property type="entry name" value="Cyclase_SnoaL-like"/>
</dbReference>
<reference evidence="1 2" key="1">
    <citation type="submission" date="2022-10" db="EMBL/GenBank/DDBJ databases">
        <title>Sphingomonas sp.</title>
        <authorList>
            <person name="Jin C."/>
        </authorList>
    </citation>
    <scope>NUCLEOTIDE SEQUENCE [LARGE SCALE GENOMIC DNA]</scope>
    <source>
        <strain evidence="1 2">BN140010</strain>
    </source>
</reference>
<sequence length="146" mass="15959">MVSPEIRPGELATLLKPVDAFYGFWVNGSPDLLRAALSPEFVDHTLPRGRPQGPAGPAAASKTFLAAVPDLRVTVVQRLVVRDRVVSHLRFIGSFTGTFAGRKGRGEKVDFIATDILRVQDGLITDNWHLEDNLTFLQQIGAIPKS</sequence>
<keyword evidence="2" id="KW-1185">Reference proteome</keyword>
<proteinExistence type="predicted"/>
<dbReference type="Proteomes" id="UP001526246">
    <property type="component" value="Unassembled WGS sequence"/>
</dbReference>
<evidence type="ECO:0000313" key="1">
    <source>
        <dbReference type="EMBL" id="MCW3797212.1"/>
    </source>
</evidence>